<protein>
    <submittedName>
        <fullName evidence="1">Uncharacterized protein</fullName>
    </submittedName>
</protein>
<sequence>MDWVVTREPPAPDELRAWLKIPDGGPVASERLLGVGLLHLEEAVARPGRDREAAYQLLAADALITYACEAASEAGDVRGALREALVRASVGGSLS</sequence>
<dbReference type="EMBL" id="UINC01003590">
    <property type="protein sequence ID" value="SVA07627.1"/>
    <property type="molecule type" value="Genomic_DNA"/>
</dbReference>
<name>A0A381SYY4_9ZZZZ</name>
<gene>
    <name evidence="1" type="ORF">METZ01_LOCUS60481</name>
</gene>
<reference evidence="1" key="1">
    <citation type="submission" date="2018-05" db="EMBL/GenBank/DDBJ databases">
        <authorList>
            <person name="Lanie J.A."/>
            <person name="Ng W.-L."/>
            <person name="Kazmierczak K.M."/>
            <person name="Andrzejewski T.M."/>
            <person name="Davidsen T.M."/>
            <person name="Wayne K.J."/>
            <person name="Tettelin H."/>
            <person name="Glass J.I."/>
            <person name="Rusch D."/>
            <person name="Podicherti R."/>
            <person name="Tsui H.-C.T."/>
            <person name="Winkler M.E."/>
        </authorList>
    </citation>
    <scope>NUCLEOTIDE SEQUENCE</scope>
</reference>
<dbReference type="AlphaFoldDB" id="A0A381SYY4"/>
<organism evidence="1">
    <name type="scientific">marine metagenome</name>
    <dbReference type="NCBI Taxonomy" id="408172"/>
    <lineage>
        <taxon>unclassified sequences</taxon>
        <taxon>metagenomes</taxon>
        <taxon>ecological metagenomes</taxon>
    </lineage>
</organism>
<accession>A0A381SYY4</accession>
<proteinExistence type="predicted"/>
<evidence type="ECO:0000313" key="1">
    <source>
        <dbReference type="EMBL" id="SVA07627.1"/>
    </source>
</evidence>